<evidence type="ECO:0000256" key="4">
    <source>
        <dbReference type="SAM" id="MobiDB-lite"/>
    </source>
</evidence>
<evidence type="ECO:0000313" key="8">
    <source>
        <dbReference type="EMBL" id="CAB3267348.1"/>
    </source>
</evidence>
<evidence type="ECO:0000259" key="6">
    <source>
        <dbReference type="PROSITE" id="PS51194"/>
    </source>
</evidence>
<evidence type="ECO:0000256" key="3">
    <source>
        <dbReference type="ARBA" id="ARBA00022840"/>
    </source>
</evidence>
<feature type="domain" description="CSD" evidence="7">
    <location>
        <begin position="84"/>
        <end position="151"/>
    </location>
</feature>
<name>A0A6F9DWD4_9ASCI</name>
<evidence type="ECO:0000259" key="5">
    <source>
        <dbReference type="PROSITE" id="PS51192"/>
    </source>
</evidence>
<dbReference type="GO" id="GO:0008094">
    <property type="term" value="F:ATP-dependent activity, acting on DNA"/>
    <property type="evidence" value="ECO:0007669"/>
    <property type="project" value="TreeGrafter"/>
</dbReference>
<dbReference type="Gene3D" id="2.40.50.140">
    <property type="entry name" value="Nucleic acid-binding proteins"/>
    <property type="match status" value="1"/>
</dbReference>
<keyword evidence="1" id="KW-0547">Nucleotide-binding</keyword>
<dbReference type="InterPro" id="IPR012340">
    <property type="entry name" value="NA-bd_OB-fold"/>
</dbReference>
<dbReference type="PROSITE" id="PS51857">
    <property type="entry name" value="CSD_2"/>
    <property type="match status" value="1"/>
</dbReference>
<feature type="domain" description="Helicase C-terminal" evidence="6">
    <location>
        <begin position="837"/>
        <end position="1001"/>
    </location>
</feature>
<dbReference type="Pfam" id="PF00313">
    <property type="entry name" value="CSD"/>
    <property type="match status" value="1"/>
</dbReference>
<dbReference type="PANTHER" id="PTHR45626">
    <property type="entry name" value="TRANSCRIPTION TERMINATION FACTOR 2-RELATED"/>
    <property type="match status" value="1"/>
</dbReference>
<evidence type="ECO:0000256" key="2">
    <source>
        <dbReference type="ARBA" id="ARBA00022801"/>
    </source>
</evidence>
<feature type="region of interest" description="Disordered" evidence="4">
    <location>
        <begin position="474"/>
        <end position="499"/>
    </location>
</feature>
<feature type="domain" description="Helicase ATP-binding" evidence="5">
    <location>
        <begin position="417"/>
        <end position="650"/>
    </location>
</feature>
<dbReference type="SMART" id="SM00487">
    <property type="entry name" value="DEXDc"/>
    <property type="match status" value="1"/>
</dbReference>
<dbReference type="EMBL" id="LR791486">
    <property type="protein sequence ID" value="CAB3267348.1"/>
    <property type="molecule type" value="mRNA"/>
</dbReference>
<dbReference type="GO" id="GO:0006281">
    <property type="term" value="P:DNA repair"/>
    <property type="evidence" value="ECO:0007669"/>
    <property type="project" value="TreeGrafter"/>
</dbReference>
<feature type="compositionally biased region" description="Polar residues" evidence="4">
    <location>
        <begin position="201"/>
        <end position="213"/>
    </location>
</feature>
<dbReference type="InterPro" id="IPR002059">
    <property type="entry name" value="CSP_DNA-bd"/>
</dbReference>
<dbReference type="SUPFAM" id="SSF52540">
    <property type="entry name" value="P-loop containing nucleoside triphosphate hydrolases"/>
    <property type="match status" value="2"/>
</dbReference>
<dbReference type="SUPFAM" id="SSF50249">
    <property type="entry name" value="Nucleic acid-binding proteins"/>
    <property type="match status" value="1"/>
</dbReference>
<dbReference type="InterPro" id="IPR038718">
    <property type="entry name" value="SNF2-like_sf"/>
</dbReference>
<dbReference type="InterPro" id="IPR049730">
    <property type="entry name" value="SNF2/RAD54-like_C"/>
</dbReference>
<evidence type="ECO:0000256" key="1">
    <source>
        <dbReference type="ARBA" id="ARBA00022741"/>
    </source>
</evidence>
<dbReference type="InterPro" id="IPR014001">
    <property type="entry name" value="Helicase_ATP-bd"/>
</dbReference>
<dbReference type="InterPro" id="IPR000330">
    <property type="entry name" value="SNF2_N"/>
</dbReference>
<dbReference type="InterPro" id="IPR050628">
    <property type="entry name" value="SNF2_RAD54_helicase_TF"/>
</dbReference>
<evidence type="ECO:0000259" key="7">
    <source>
        <dbReference type="PROSITE" id="PS51857"/>
    </source>
</evidence>
<gene>
    <name evidence="8" type="primary">Ttf2-001</name>
</gene>
<dbReference type="GO" id="GO:0005634">
    <property type="term" value="C:nucleus"/>
    <property type="evidence" value="ECO:0007669"/>
    <property type="project" value="TreeGrafter"/>
</dbReference>
<accession>A0A6F9DWD4</accession>
<keyword evidence="2" id="KW-0378">Hydrolase</keyword>
<feature type="compositionally biased region" description="Basic and acidic residues" evidence="4">
    <location>
        <begin position="476"/>
        <end position="499"/>
    </location>
</feature>
<sequence>MVVCDGIISSYDQKRRSGFIKELNTNKLYYFAKISVLDHTLKLETQTSVKFELHELDGRDPVAVRVRPGAKAPQPTLPLETKDHVTVSVVWFNMEKKYGFVRQTDDSDSDAFLHLNTLHKSGIKSVHPGQLLKVKFKASDHKACNAVDVIPVNEPKVTVKQEHHYTAIKQTNTQFGHSSTVQDNSFHSLASKSKSKPILSQHVQSQQLPQYKVQSRKPSHSGTPKKMVQSNIQHHFSPMSNPQVKKEHLYTPEQLELLDLINKKQSLLRTLDLKKLPDGGQRIKEQIATLQLKLQLMGKQTLAKPQKAPEVVKVKDSIIYRSSQQPQIVDLTNDTHYGIAAYGKTSEDEFPNTGEFYGGRMTTNRLNLVKKVTVDAIETLHSSLDTCPPTETELSDPNGLKVNLMTHQRQALAWLVWREKQSVSGGILADDMGLGKTLTMISLIMKQKELQKITELEEKVKVENLTKELSSCEISDGSKDKVNGEVKKEKDEPVVSKEEKPEVSECGATLIIAPASLIYHWEAEIKHRCKNKLLTIHLYHGNSREKDSSKLSAFDVVITTYDLVRRSYAKSKPTGSENVKPTKGKVGGVLFQVEWRRIILDEAHQIRNYKSQTSESVCALSAKSRWAMSGTPVQNQEADMYSMIKFLHCQPFNEYKLWKNQVDNKTQRGQQRMKTIVSCFVLRREKSQKGTDGKPLVPLPTRNFTTHKLKLNTIEQEVYNKLKSDSQSAFSKYEKWKRAKERGNPLDSNSQNKMTATTLIVMLLRLRQCCGHLHLLQKSFDPEILEKEKQDVAVEDLLQSLTIGESGKSNALGLDDFVKTDKAKHFEMSAQSSKIQFVTDRLKEIQKERPDDKCVVISQWTSMLKVLTYHLDKANFSHGIIEGSVSAQKRMELVEIFNSNPKQIKVMLISLQAGGVGLNLVGGNHLFLLDMHWNPALEKQAFDRIYRVGQRKEVFVHKFMMENTVEEQILQLQERKLSIAKAVMEGAVSENKVKLTLADMRMLFGLHGDRKSVV</sequence>
<dbReference type="GO" id="GO:0016787">
    <property type="term" value="F:hydrolase activity"/>
    <property type="evidence" value="ECO:0007669"/>
    <property type="project" value="UniProtKB-KW"/>
</dbReference>
<dbReference type="InterPro" id="IPR001650">
    <property type="entry name" value="Helicase_C-like"/>
</dbReference>
<reference evidence="8" key="1">
    <citation type="submission" date="2020-04" db="EMBL/GenBank/DDBJ databases">
        <authorList>
            <person name="Neveu A P."/>
        </authorList>
    </citation>
    <scope>NUCLEOTIDE SEQUENCE</scope>
    <source>
        <tissue evidence="8">Whole embryo</tissue>
    </source>
</reference>
<dbReference type="GO" id="GO:0003676">
    <property type="term" value="F:nucleic acid binding"/>
    <property type="evidence" value="ECO:0007669"/>
    <property type="project" value="InterPro"/>
</dbReference>
<dbReference type="PROSITE" id="PS51194">
    <property type="entry name" value="HELICASE_CTER"/>
    <property type="match status" value="1"/>
</dbReference>
<dbReference type="SMART" id="SM00490">
    <property type="entry name" value="HELICc"/>
    <property type="match status" value="1"/>
</dbReference>
<dbReference type="Pfam" id="PF00271">
    <property type="entry name" value="Helicase_C"/>
    <property type="match status" value="1"/>
</dbReference>
<feature type="region of interest" description="Disordered" evidence="4">
    <location>
        <begin position="188"/>
        <end position="226"/>
    </location>
</feature>
<organism evidence="8">
    <name type="scientific">Phallusia mammillata</name>
    <dbReference type="NCBI Taxonomy" id="59560"/>
    <lineage>
        <taxon>Eukaryota</taxon>
        <taxon>Metazoa</taxon>
        <taxon>Chordata</taxon>
        <taxon>Tunicata</taxon>
        <taxon>Ascidiacea</taxon>
        <taxon>Phlebobranchia</taxon>
        <taxon>Ascidiidae</taxon>
        <taxon>Phallusia</taxon>
    </lineage>
</organism>
<dbReference type="PROSITE" id="PS51192">
    <property type="entry name" value="HELICASE_ATP_BIND_1"/>
    <property type="match status" value="1"/>
</dbReference>
<dbReference type="CDD" id="cd04458">
    <property type="entry name" value="CSP_CDS"/>
    <property type="match status" value="1"/>
</dbReference>
<dbReference type="AlphaFoldDB" id="A0A6F9DWD4"/>
<dbReference type="CDD" id="cd18793">
    <property type="entry name" value="SF2_C_SNF"/>
    <property type="match status" value="1"/>
</dbReference>
<dbReference type="Pfam" id="PF00176">
    <property type="entry name" value="SNF2-rel_dom"/>
    <property type="match status" value="1"/>
</dbReference>
<keyword evidence="3" id="KW-0067">ATP-binding</keyword>
<proteinExistence type="evidence at transcript level"/>
<dbReference type="Gene3D" id="3.40.50.300">
    <property type="entry name" value="P-loop containing nucleotide triphosphate hydrolases"/>
    <property type="match status" value="1"/>
</dbReference>
<protein>
    <submittedName>
        <fullName evidence="8">Transcription termination factor 2-like</fullName>
    </submittedName>
</protein>
<dbReference type="PANTHER" id="PTHR45626:SF50">
    <property type="entry name" value="TRANSCRIPTION TERMINATION FACTOR 2"/>
    <property type="match status" value="1"/>
</dbReference>
<dbReference type="InterPro" id="IPR027417">
    <property type="entry name" value="P-loop_NTPase"/>
</dbReference>
<dbReference type="GO" id="GO:0005524">
    <property type="term" value="F:ATP binding"/>
    <property type="evidence" value="ECO:0007669"/>
    <property type="project" value="UniProtKB-KW"/>
</dbReference>
<dbReference type="Gene3D" id="3.40.50.10810">
    <property type="entry name" value="Tandem AAA-ATPase domain"/>
    <property type="match status" value="2"/>
</dbReference>